<keyword evidence="10" id="KW-0498">Mitosis</keyword>
<reference evidence="17 18" key="1">
    <citation type="journal article" date="2016" name="Mol. Biol. Evol.">
        <title>Comparative Genomics of Early-Diverging Mushroom-Forming Fungi Provides Insights into the Origins of Lignocellulose Decay Capabilities.</title>
        <authorList>
            <person name="Nagy L.G."/>
            <person name="Riley R."/>
            <person name="Tritt A."/>
            <person name="Adam C."/>
            <person name="Daum C."/>
            <person name="Floudas D."/>
            <person name="Sun H."/>
            <person name="Yadav J.S."/>
            <person name="Pangilinan J."/>
            <person name="Larsson K.H."/>
            <person name="Matsuura K."/>
            <person name="Barry K."/>
            <person name="Labutti K."/>
            <person name="Kuo R."/>
            <person name="Ohm R.A."/>
            <person name="Bhattacharya S.S."/>
            <person name="Shirouzu T."/>
            <person name="Yoshinaga Y."/>
            <person name="Martin F.M."/>
            <person name="Grigoriev I.V."/>
            <person name="Hibbett D.S."/>
        </authorList>
    </citation>
    <scope>NUCLEOTIDE SEQUENCE [LARGE SCALE GENOMIC DNA]</scope>
    <source>
        <strain evidence="17 18">CBS 109695</strain>
    </source>
</reference>
<keyword evidence="9" id="KW-0493">Microtubule</keyword>
<keyword evidence="11" id="KW-0995">Kinetochore</keyword>
<evidence type="ECO:0000256" key="7">
    <source>
        <dbReference type="ARBA" id="ARBA00022490"/>
    </source>
</evidence>
<evidence type="ECO:0000256" key="12">
    <source>
        <dbReference type="ARBA" id="ARBA00023212"/>
    </source>
</evidence>
<evidence type="ECO:0000256" key="15">
    <source>
        <dbReference type="ARBA" id="ARBA00023328"/>
    </source>
</evidence>
<feature type="region of interest" description="Disordered" evidence="16">
    <location>
        <begin position="376"/>
        <end position="447"/>
    </location>
</feature>
<protein>
    <recommendedName>
        <fullName evidence="5">DASH complex subunit ASK1</fullName>
    </recommendedName>
</protein>
<dbReference type="STRING" id="436010.A0A166EDS5"/>
<keyword evidence="13" id="KW-0539">Nucleus</keyword>
<keyword evidence="12" id="KW-0206">Cytoskeleton</keyword>
<dbReference type="GO" id="GO:0042729">
    <property type="term" value="C:DASH complex"/>
    <property type="evidence" value="ECO:0007669"/>
    <property type="project" value="InterPro"/>
</dbReference>
<comment type="similarity">
    <text evidence="4">Belongs to the DASH complex ASK1 family.</text>
</comment>
<dbReference type="EMBL" id="KV417602">
    <property type="protein sequence ID" value="KZP15656.1"/>
    <property type="molecule type" value="Genomic_DNA"/>
</dbReference>
<evidence type="ECO:0000313" key="17">
    <source>
        <dbReference type="EMBL" id="KZP15656.1"/>
    </source>
</evidence>
<dbReference type="Proteomes" id="UP000076532">
    <property type="component" value="Unassembled WGS sequence"/>
</dbReference>
<name>A0A166EDS5_9AGAM</name>
<feature type="region of interest" description="Disordered" evidence="16">
    <location>
        <begin position="464"/>
        <end position="575"/>
    </location>
</feature>
<dbReference type="PANTHER" id="PTHR28200">
    <property type="entry name" value="DASH COMPLEX SUBUNIT ASK1"/>
    <property type="match status" value="1"/>
</dbReference>
<evidence type="ECO:0000256" key="2">
    <source>
        <dbReference type="ARBA" id="ARBA00004186"/>
    </source>
</evidence>
<dbReference type="InterPro" id="IPR013964">
    <property type="entry name" value="DASH_Ask1"/>
</dbReference>
<feature type="region of interest" description="Disordered" evidence="16">
    <location>
        <begin position="187"/>
        <end position="299"/>
    </location>
</feature>
<keyword evidence="15" id="KW-0137">Centromere</keyword>
<dbReference type="Pfam" id="PF08655">
    <property type="entry name" value="DASH_Ask1"/>
    <property type="match status" value="1"/>
</dbReference>
<dbReference type="PANTHER" id="PTHR28200:SF1">
    <property type="entry name" value="DASH COMPLEX SUBUNIT ASK1"/>
    <property type="match status" value="1"/>
</dbReference>
<keyword evidence="14" id="KW-0131">Cell cycle</keyword>
<feature type="compositionally biased region" description="Basic and acidic residues" evidence="16">
    <location>
        <begin position="113"/>
        <end position="125"/>
    </location>
</feature>
<accession>A0A166EDS5</accession>
<keyword evidence="18" id="KW-1185">Reference proteome</keyword>
<organism evidence="17 18">
    <name type="scientific">Athelia psychrophila</name>
    <dbReference type="NCBI Taxonomy" id="1759441"/>
    <lineage>
        <taxon>Eukaryota</taxon>
        <taxon>Fungi</taxon>
        <taxon>Dikarya</taxon>
        <taxon>Basidiomycota</taxon>
        <taxon>Agaricomycotina</taxon>
        <taxon>Agaricomycetes</taxon>
        <taxon>Agaricomycetidae</taxon>
        <taxon>Atheliales</taxon>
        <taxon>Atheliaceae</taxon>
        <taxon>Athelia</taxon>
    </lineage>
</organism>
<comment type="subcellular location">
    <subcellularLocation>
        <location evidence="3">Chromosome</location>
        <location evidence="3">Centromere</location>
        <location evidence="3">Kinetochore</location>
    </subcellularLocation>
    <subcellularLocation>
        <location evidence="2">Cytoplasm</location>
        <location evidence="2">Cytoskeleton</location>
        <location evidence="2">Spindle</location>
    </subcellularLocation>
    <subcellularLocation>
        <location evidence="1">Nucleus</location>
    </subcellularLocation>
</comment>
<evidence type="ECO:0000256" key="1">
    <source>
        <dbReference type="ARBA" id="ARBA00004123"/>
    </source>
</evidence>
<keyword evidence="8" id="KW-0132">Cell division</keyword>
<dbReference type="OrthoDB" id="5573898at2759"/>
<feature type="compositionally biased region" description="Polar residues" evidence="16">
    <location>
        <begin position="225"/>
        <end position="241"/>
    </location>
</feature>
<dbReference type="GO" id="GO:0072686">
    <property type="term" value="C:mitotic spindle"/>
    <property type="evidence" value="ECO:0007669"/>
    <property type="project" value="InterPro"/>
</dbReference>
<dbReference type="GO" id="GO:0044732">
    <property type="term" value="C:mitotic spindle pole body"/>
    <property type="evidence" value="ECO:0007669"/>
    <property type="project" value="TreeGrafter"/>
</dbReference>
<feature type="region of interest" description="Disordered" evidence="16">
    <location>
        <begin position="100"/>
        <end position="171"/>
    </location>
</feature>
<evidence type="ECO:0000256" key="9">
    <source>
        <dbReference type="ARBA" id="ARBA00022701"/>
    </source>
</evidence>
<gene>
    <name evidence="17" type="ORF">FIBSPDRAFT_935074</name>
</gene>
<evidence type="ECO:0000313" key="18">
    <source>
        <dbReference type="Proteomes" id="UP000076532"/>
    </source>
</evidence>
<feature type="compositionally biased region" description="Acidic residues" evidence="16">
    <location>
        <begin position="478"/>
        <end position="492"/>
    </location>
</feature>
<evidence type="ECO:0000256" key="8">
    <source>
        <dbReference type="ARBA" id="ARBA00022618"/>
    </source>
</evidence>
<evidence type="ECO:0000256" key="10">
    <source>
        <dbReference type="ARBA" id="ARBA00022776"/>
    </source>
</evidence>
<evidence type="ECO:0000256" key="13">
    <source>
        <dbReference type="ARBA" id="ARBA00023242"/>
    </source>
</evidence>
<dbReference type="GO" id="GO:0008608">
    <property type="term" value="P:attachment of spindle microtubules to kinetochore"/>
    <property type="evidence" value="ECO:0007669"/>
    <property type="project" value="InterPro"/>
</dbReference>
<feature type="compositionally biased region" description="Low complexity" evidence="16">
    <location>
        <begin position="427"/>
        <end position="443"/>
    </location>
</feature>
<dbReference type="GO" id="GO:0051301">
    <property type="term" value="P:cell division"/>
    <property type="evidence" value="ECO:0007669"/>
    <property type="project" value="UniProtKB-KW"/>
</dbReference>
<dbReference type="GO" id="GO:0005874">
    <property type="term" value="C:microtubule"/>
    <property type="evidence" value="ECO:0007669"/>
    <property type="project" value="UniProtKB-KW"/>
</dbReference>
<sequence length="631" mass="67665">MTTPIPPNAPRWVPSADPSTIVVPGLDTTASVNDQIDQIEQLITIKLQNIDANFSKIQHLMANKLLPAVKKYAVSTEPVREAAKFWTSFYEQAAQVRIPTYDESSVQEQQSQSEEHQADETRQDHSVAPSDSESSFMPGQGAVSSTPATSSRHHPQDQTFDSQHSDDPSWAASMESPLVRLDRELQSFDKDEDESRYEEEPTVQQPRAEKGKAKEQPGPLLHNVLRQNHNATADDSSSSFLPQFGVSPLKFHAKGATPKPASLEDSLFASPQRPKYERVRRTPARHTPRRPIATPVRDLDDSFDDSDLMAAMSPPVNVQFAQASPFSAARTRLLQLGRTPKSAAADRIKKDLLGYMDSHGGSRSGVARSFAWAQDARGGGGAESSMSTVPTPPSISRYTRHAYPGMDSESSGMEASLESMLRRVGLPAPGSAAGSSAPGMAGADLQTPDQQRFDDLFPEVQAQDASTDIMPIPGNTDPDTDSDSDSDSDSFAEEVHNAAHPSAAFLMASQGHEGGDDSFGSSNRSSDSLDDIDPGHGGAVHPFAAMGMGAGAGDAFDDDSFDDSQQDIGGAAEEETVFGVPPARRQAAAPPRAQGLRMLGEDLLDDTIGIGQAMARAGRLEESPTPYSGAR</sequence>
<feature type="compositionally biased region" description="Polar residues" evidence="16">
    <location>
        <begin position="384"/>
        <end position="397"/>
    </location>
</feature>
<keyword evidence="6" id="KW-0158">Chromosome</keyword>
<evidence type="ECO:0000256" key="6">
    <source>
        <dbReference type="ARBA" id="ARBA00022454"/>
    </source>
</evidence>
<evidence type="ECO:0000256" key="11">
    <source>
        <dbReference type="ARBA" id="ARBA00022838"/>
    </source>
</evidence>
<dbReference type="AlphaFoldDB" id="A0A166EDS5"/>
<feature type="compositionally biased region" description="Low complexity" evidence="16">
    <location>
        <begin position="103"/>
        <end position="112"/>
    </location>
</feature>
<keyword evidence="7" id="KW-0963">Cytoplasm</keyword>
<feature type="compositionally biased region" description="Polar residues" evidence="16">
    <location>
        <begin position="129"/>
        <end position="150"/>
    </location>
</feature>
<evidence type="ECO:0000256" key="5">
    <source>
        <dbReference type="ARBA" id="ARBA00014520"/>
    </source>
</evidence>
<feature type="compositionally biased region" description="Acidic residues" evidence="16">
    <location>
        <begin position="190"/>
        <end position="201"/>
    </location>
</feature>
<evidence type="ECO:0000256" key="3">
    <source>
        <dbReference type="ARBA" id="ARBA00004629"/>
    </source>
</evidence>
<evidence type="ECO:0000256" key="4">
    <source>
        <dbReference type="ARBA" id="ARBA00010731"/>
    </source>
</evidence>
<evidence type="ECO:0000256" key="16">
    <source>
        <dbReference type="SAM" id="MobiDB-lite"/>
    </source>
</evidence>
<proteinExistence type="inferred from homology"/>
<evidence type="ECO:0000256" key="14">
    <source>
        <dbReference type="ARBA" id="ARBA00023306"/>
    </source>
</evidence>
<feature type="compositionally biased region" description="Acidic residues" evidence="16">
    <location>
        <begin position="555"/>
        <end position="565"/>
    </location>
</feature>